<keyword evidence="1" id="KW-0597">Phosphoprotein</keyword>
<reference evidence="3 4" key="1">
    <citation type="submission" date="2016-10" db="EMBL/GenBank/DDBJ databases">
        <title>Flavobacterium gilvum sp. nov., isolated from stream water.</title>
        <authorList>
            <person name="Shin S.-K."/>
            <person name="Cho Y.-J."/>
            <person name="Yi H."/>
        </authorList>
    </citation>
    <scope>NUCLEOTIDE SEQUENCE [LARGE SCALE GENOMIC DNA]</scope>
    <source>
        <strain evidence="3 4">EM1308</strain>
    </source>
</reference>
<dbReference type="Proteomes" id="UP000175968">
    <property type="component" value="Chromosome"/>
</dbReference>
<evidence type="ECO:0000256" key="1">
    <source>
        <dbReference type="PROSITE-ProRule" id="PRU00169"/>
    </source>
</evidence>
<dbReference type="EMBL" id="CP017479">
    <property type="protein sequence ID" value="AOW10811.1"/>
    <property type="molecule type" value="Genomic_DNA"/>
</dbReference>
<gene>
    <name evidence="3" type="ORF">EM308_15670</name>
</gene>
<proteinExistence type="predicted"/>
<dbReference type="SMART" id="SM00448">
    <property type="entry name" value="REC"/>
    <property type="match status" value="1"/>
</dbReference>
<evidence type="ECO:0000313" key="4">
    <source>
        <dbReference type="Proteomes" id="UP000175968"/>
    </source>
</evidence>
<dbReference type="GO" id="GO:0000160">
    <property type="term" value="P:phosphorelay signal transduction system"/>
    <property type="evidence" value="ECO:0007669"/>
    <property type="project" value="InterPro"/>
</dbReference>
<dbReference type="RefSeq" id="WP_035635764.1">
    <property type="nucleotide sequence ID" value="NZ_CP017479.1"/>
</dbReference>
<dbReference type="PANTHER" id="PTHR44520">
    <property type="entry name" value="RESPONSE REGULATOR RCP1-RELATED"/>
    <property type="match status" value="1"/>
</dbReference>
<keyword evidence="4" id="KW-1185">Reference proteome</keyword>
<feature type="modified residue" description="4-aspartylphosphate" evidence="1">
    <location>
        <position position="62"/>
    </location>
</feature>
<organism evidence="3 4">
    <name type="scientific">Flavobacterium gilvum</name>
    <dbReference type="NCBI Taxonomy" id="1492737"/>
    <lineage>
        <taxon>Bacteria</taxon>
        <taxon>Pseudomonadati</taxon>
        <taxon>Bacteroidota</taxon>
        <taxon>Flavobacteriia</taxon>
        <taxon>Flavobacteriales</taxon>
        <taxon>Flavobacteriaceae</taxon>
        <taxon>Flavobacterium</taxon>
    </lineage>
</organism>
<dbReference type="PANTHER" id="PTHR44520:SF2">
    <property type="entry name" value="RESPONSE REGULATOR RCP1"/>
    <property type="match status" value="1"/>
</dbReference>
<name>A0AAC9N667_9FLAO</name>
<dbReference type="Pfam" id="PF00072">
    <property type="entry name" value="Response_reg"/>
    <property type="match status" value="1"/>
</dbReference>
<feature type="domain" description="Response regulatory" evidence="2">
    <location>
        <begin position="6"/>
        <end position="132"/>
    </location>
</feature>
<protein>
    <submittedName>
        <fullName evidence="3">Response regulator</fullName>
    </submittedName>
</protein>
<dbReference type="Gene3D" id="3.40.50.2300">
    <property type="match status" value="1"/>
</dbReference>
<evidence type="ECO:0000313" key="3">
    <source>
        <dbReference type="EMBL" id="AOW10811.1"/>
    </source>
</evidence>
<dbReference type="PROSITE" id="PS50110">
    <property type="entry name" value="RESPONSE_REGULATORY"/>
    <property type="match status" value="1"/>
</dbReference>
<sequence>MRTKPVFLVIDDNQIDQFIMTQLFKKVLNVTEINLANNGKEGIKWICDNRNKIENPLIILLDIQMPIMNGLKFLEEYDTLGDDLKRDTQIFMLSSSLDIDEIQNIRSNKYVADFLSKPISINEFNDRLMCCN</sequence>
<dbReference type="SUPFAM" id="SSF52172">
    <property type="entry name" value="CheY-like"/>
    <property type="match status" value="1"/>
</dbReference>
<accession>A0AAC9N667</accession>
<dbReference type="InterPro" id="IPR052893">
    <property type="entry name" value="TCS_response_regulator"/>
</dbReference>
<evidence type="ECO:0000259" key="2">
    <source>
        <dbReference type="PROSITE" id="PS50110"/>
    </source>
</evidence>
<dbReference type="KEGG" id="fgl:EM308_15670"/>
<dbReference type="InterPro" id="IPR001789">
    <property type="entry name" value="Sig_transdc_resp-reg_receiver"/>
</dbReference>
<dbReference type="AlphaFoldDB" id="A0AAC9N667"/>
<dbReference type="InterPro" id="IPR011006">
    <property type="entry name" value="CheY-like_superfamily"/>
</dbReference>